<proteinExistence type="predicted"/>
<comment type="caution">
    <text evidence="1">The sequence shown here is derived from an EMBL/GenBank/DDBJ whole genome shotgun (WGS) entry which is preliminary data.</text>
</comment>
<dbReference type="InterPro" id="IPR036691">
    <property type="entry name" value="Endo/exonu/phosph_ase_sf"/>
</dbReference>
<protein>
    <submittedName>
        <fullName evidence="1">Uncharacterized protein</fullName>
    </submittedName>
</protein>
<keyword evidence="2" id="KW-1185">Reference proteome</keyword>
<dbReference type="EMBL" id="JBJUIK010000016">
    <property type="protein sequence ID" value="KAL3500368.1"/>
    <property type="molecule type" value="Genomic_DNA"/>
</dbReference>
<reference evidence="1 2" key="1">
    <citation type="submission" date="2024-11" db="EMBL/GenBank/DDBJ databases">
        <title>A near-complete genome assembly of Cinchona calisaya.</title>
        <authorList>
            <person name="Lian D.C."/>
            <person name="Zhao X.W."/>
            <person name="Wei L."/>
        </authorList>
    </citation>
    <scope>NUCLEOTIDE SEQUENCE [LARGE SCALE GENOMIC DNA]</scope>
    <source>
        <tissue evidence="1">Nenye</tissue>
    </source>
</reference>
<dbReference type="AlphaFoldDB" id="A0ABD2XYT3"/>
<evidence type="ECO:0000313" key="1">
    <source>
        <dbReference type="EMBL" id="KAL3500368.1"/>
    </source>
</evidence>
<name>A0ABD2XYT3_9GENT</name>
<accession>A0ABD2XYT3</accession>
<dbReference type="SUPFAM" id="SSF56219">
    <property type="entry name" value="DNase I-like"/>
    <property type="match status" value="1"/>
</dbReference>
<gene>
    <name evidence="1" type="ORF">ACH5RR_039461</name>
</gene>
<dbReference type="Proteomes" id="UP001630127">
    <property type="component" value="Unassembled WGS sequence"/>
</dbReference>
<evidence type="ECO:0000313" key="2">
    <source>
        <dbReference type="Proteomes" id="UP001630127"/>
    </source>
</evidence>
<organism evidence="1 2">
    <name type="scientific">Cinchona calisaya</name>
    <dbReference type="NCBI Taxonomy" id="153742"/>
    <lineage>
        <taxon>Eukaryota</taxon>
        <taxon>Viridiplantae</taxon>
        <taxon>Streptophyta</taxon>
        <taxon>Embryophyta</taxon>
        <taxon>Tracheophyta</taxon>
        <taxon>Spermatophyta</taxon>
        <taxon>Magnoliopsida</taxon>
        <taxon>eudicotyledons</taxon>
        <taxon>Gunneridae</taxon>
        <taxon>Pentapetalae</taxon>
        <taxon>asterids</taxon>
        <taxon>lamiids</taxon>
        <taxon>Gentianales</taxon>
        <taxon>Rubiaceae</taxon>
        <taxon>Cinchonoideae</taxon>
        <taxon>Cinchoneae</taxon>
        <taxon>Cinchona</taxon>
    </lineage>
</organism>
<sequence length="166" mass="19383">MQSVEEETLTELLNVGSQGPWFLRGDFNKITRPEKYIGHSSLDMQAIDDFHSCIRDCHILELSFSGNSYTWSGERHGVPVVFYRRRALAEKMKCLKEKLKTWDKNTFENVRGKILVEEQLVLVKEIEFKDDPLPVRTEALHRDQEELSWHLKTEEEFVGQKARTSG</sequence>